<sequence>MARCMLMHAGLPLCFWDAAVLAASYIRNRLPINYENRSPFEDMNGRPSVTFHKKIIISANFRFHEDKFLDWEKTDSEQFVQLYDTLLEENIVVDSDSDDSLKGYPDVESLPTSSSTTSVTNPHPLPEVEPFSMNGQNSESTEVRPLPTFESPPLPEELDISQPYSLPEEITNISTSGEASSMAAGYRGILSAQDGEPLADESAYSSAVISLGYAANSTMPDISFATYQLASFNASPVARHWNSSKKQRSVATSTIDAEYIAVFEASKQAILVRRFLKELHTADQLVRNKGTDSTKAKHIDVAYHFSRSCVNDGTIKVEYIPTRYEDMRDYFISNSVELPINYGGIGKIIMSGSFVALAQTEIWLLVIIGWETRQDSDTDSLSIRRIEEEKSPECTSEELRQIREKKRQNEILEKAKFSNIFVYDLSTQEEERSQTR</sequence>
<dbReference type="AlphaFoldDB" id="A0A2S4PZY9"/>
<feature type="region of interest" description="Disordered" evidence="1">
    <location>
        <begin position="97"/>
        <end position="160"/>
    </location>
</feature>
<keyword evidence="4" id="KW-1185">Reference proteome</keyword>
<evidence type="ECO:0000256" key="1">
    <source>
        <dbReference type="SAM" id="MobiDB-lite"/>
    </source>
</evidence>
<evidence type="ECO:0000313" key="3">
    <source>
        <dbReference type="EMBL" id="POS87600.1"/>
    </source>
</evidence>
<feature type="signal peptide" evidence="2">
    <location>
        <begin position="1"/>
        <end position="22"/>
    </location>
</feature>
<feature type="chain" id="PRO_5015720258" evidence="2">
    <location>
        <begin position="23"/>
        <end position="436"/>
    </location>
</feature>
<dbReference type="CDD" id="cd09272">
    <property type="entry name" value="RNase_HI_RT_Ty1"/>
    <property type="match status" value="1"/>
</dbReference>
<dbReference type="Proteomes" id="UP000237438">
    <property type="component" value="Unassembled WGS sequence"/>
</dbReference>
<proteinExistence type="predicted"/>
<reference evidence="3 4" key="1">
    <citation type="submission" date="2017-10" db="EMBL/GenBank/DDBJ databases">
        <title>Development of genomic resources for the powdery mildew, Erysiphe pulchra.</title>
        <authorList>
            <person name="Wadl P.A."/>
            <person name="Mack B.M."/>
            <person name="Moore G."/>
            <person name="Beltz S.B."/>
        </authorList>
    </citation>
    <scope>NUCLEOTIDE SEQUENCE [LARGE SCALE GENOMIC DNA]</scope>
    <source>
        <strain evidence="3">Cflorida</strain>
    </source>
</reference>
<gene>
    <name evidence="3" type="ORF">EPUL_001184</name>
</gene>
<dbReference type="PANTHER" id="PTHR11439:SF467">
    <property type="entry name" value="INTEGRASE CATALYTIC DOMAIN-CONTAINING PROTEIN"/>
    <property type="match status" value="1"/>
</dbReference>
<keyword evidence="2" id="KW-0732">Signal</keyword>
<organism evidence="3 4">
    <name type="scientific">Erysiphe pulchra</name>
    <dbReference type="NCBI Taxonomy" id="225359"/>
    <lineage>
        <taxon>Eukaryota</taxon>
        <taxon>Fungi</taxon>
        <taxon>Dikarya</taxon>
        <taxon>Ascomycota</taxon>
        <taxon>Pezizomycotina</taxon>
        <taxon>Leotiomycetes</taxon>
        <taxon>Erysiphales</taxon>
        <taxon>Erysiphaceae</taxon>
        <taxon>Erysiphe</taxon>
    </lineage>
</organism>
<protein>
    <submittedName>
        <fullName evidence="3">Uncharacterized protein</fullName>
    </submittedName>
</protein>
<comment type="caution">
    <text evidence="3">The sequence shown here is derived from an EMBL/GenBank/DDBJ whole genome shotgun (WGS) entry which is preliminary data.</text>
</comment>
<evidence type="ECO:0000256" key="2">
    <source>
        <dbReference type="SAM" id="SignalP"/>
    </source>
</evidence>
<dbReference type="PANTHER" id="PTHR11439">
    <property type="entry name" value="GAG-POL-RELATED RETROTRANSPOSON"/>
    <property type="match status" value="1"/>
</dbReference>
<dbReference type="OrthoDB" id="3432594at2759"/>
<dbReference type="EMBL" id="PEDP01000100">
    <property type="protein sequence ID" value="POS87600.1"/>
    <property type="molecule type" value="Genomic_DNA"/>
</dbReference>
<dbReference type="STRING" id="225359.A0A2S4PZY9"/>
<evidence type="ECO:0000313" key="4">
    <source>
        <dbReference type="Proteomes" id="UP000237438"/>
    </source>
</evidence>
<accession>A0A2S4PZY9</accession>
<name>A0A2S4PZY9_9PEZI</name>